<feature type="transmembrane region" description="Helical" evidence="1">
    <location>
        <begin position="228"/>
        <end position="247"/>
    </location>
</feature>
<comment type="caution">
    <text evidence="3">The sequence shown here is derived from an EMBL/GenBank/DDBJ whole genome shotgun (WGS) entry which is preliminary data.</text>
</comment>
<keyword evidence="1" id="KW-0812">Transmembrane</keyword>
<keyword evidence="1" id="KW-0472">Membrane</keyword>
<feature type="transmembrane region" description="Helical" evidence="1">
    <location>
        <begin position="282"/>
        <end position="304"/>
    </location>
</feature>
<dbReference type="PANTHER" id="PTHR23542:SF1">
    <property type="entry name" value="MAJOR FACILITATOR SUPERFAMILY (MFS) PROFILE DOMAIN-CONTAINING PROTEIN"/>
    <property type="match status" value="1"/>
</dbReference>
<dbReference type="SUPFAM" id="SSF103473">
    <property type="entry name" value="MFS general substrate transporter"/>
    <property type="match status" value="1"/>
</dbReference>
<feature type="transmembrane region" description="Helical" evidence="1">
    <location>
        <begin position="57"/>
        <end position="77"/>
    </location>
</feature>
<keyword evidence="1" id="KW-1133">Transmembrane helix</keyword>
<sequence>MARLPIGMTGLAMVILISSGYGSYALGGATTAAYVLAVAIGAPQISRAVDRYGQSRVMLPAVTLSGLAGLGLTYAAAQHAPGAVLIVLAVVAGGAQGSMPTLVRARWTHVARNASQLHTAFSVEAALDEIAFMVGPVLATWLATAVAPWLPLVLAGGIQILGGWLFLTQRATEPPASGAPVRGTAGSLLSIRVLWLVFAAYLMLGIVFGGVDVSTVAYAKELGRPSSAGPALMVFSFGSFLAGLVYGGRRWRGAPWQHFAAGTVLIGLGAGSFFFATSIEMLALLMFLTGLALSPTFVAGQTLVQHLVPADRVTEGFAWVATSINAGVSLGSSLAGVGLDRAGSPGGFAVTLAGACLALVVALAAAPTLRRRTA</sequence>
<evidence type="ECO:0000256" key="1">
    <source>
        <dbReference type="SAM" id="Phobius"/>
    </source>
</evidence>
<organism evidence="3">
    <name type="scientific">bioreactor metagenome</name>
    <dbReference type="NCBI Taxonomy" id="1076179"/>
    <lineage>
        <taxon>unclassified sequences</taxon>
        <taxon>metagenomes</taxon>
        <taxon>ecological metagenomes</taxon>
    </lineage>
</organism>
<dbReference type="InterPro" id="IPR036259">
    <property type="entry name" value="MFS_trans_sf"/>
</dbReference>
<gene>
    <name evidence="3" type="ORF">SDC9_84826</name>
</gene>
<feature type="transmembrane region" description="Helical" evidence="1">
    <location>
        <begin position="259"/>
        <end position="276"/>
    </location>
</feature>
<feature type="transmembrane region" description="Helical" evidence="1">
    <location>
        <begin position="12"/>
        <end position="36"/>
    </location>
</feature>
<feature type="transmembrane region" description="Helical" evidence="1">
    <location>
        <begin position="149"/>
        <end position="167"/>
    </location>
</feature>
<feature type="domain" description="Major facilitator superfamily (MFS) profile" evidence="2">
    <location>
        <begin position="193"/>
        <end position="374"/>
    </location>
</feature>
<accession>A0A644ZBY9</accession>
<dbReference type="InterPro" id="IPR020846">
    <property type="entry name" value="MFS_dom"/>
</dbReference>
<evidence type="ECO:0000259" key="2">
    <source>
        <dbReference type="PROSITE" id="PS50850"/>
    </source>
</evidence>
<protein>
    <recommendedName>
        <fullName evidence="2">Major facilitator superfamily (MFS) profile domain-containing protein</fullName>
    </recommendedName>
</protein>
<feature type="transmembrane region" description="Helical" evidence="1">
    <location>
        <begin position="188"/>
        <end position="208"/>
    </location>
</feature>
<dbReference type="Pfam" id="PF07690">
    <property type="entry name" value="MFS_1"/>
    <property type="match status" value="1"/>
</dbReference>
<feature type="transmembrane region" description="Helical" evidence="1">
    <location>
        <begin position="83"/>
        <end position="103"/>
    </location>
</feature>
<feature type="transmembrane region" description="Helical" evidence="1">
    <location>
        <begin position="123"/>
        <end position="143"/>
    </location>
</feature>
<feature type="transmembrane region" description="Helical" evidence="1">
    <location>
        <begin position="347"/>
        <end position="369"/>
    </location>
</feature>
<feature type="transmembrane region" description="Helical" evidence="1">
    <location>
        <begin position="316"/>
        <end position="335"/>
    </location>
</feature>
<dbReference type="PANTHER" id="PTHR23542">
    <property type="match status" value="1"/>
</dbReference>
<dbReference type="Gene3D" id="1.20.1250.20">
    <property type="entry name" value="MFS general substrate transporter like domains"/>
    <property type="match status" value="1"/>
</dbReference>
<proteinExistence type="predicted"/>
<evidence type="ECO:0000313" key="3">
    <source>
        <dbReference type="EMBL" id="MPM38197.1"/>
    </source>
</evidence>
<name>A0A644ZBY9_9ZZZZ</name>
<dbReference type="InterPro" id="IPR011701">
    <property type="entry name" value="MFS"/>
</dbReference>
<dbReference type="AlphaFoldDB" id="A0A644ZBY9"/>
<dbReference type="EMBL" id="VSSQ01008204">
    <property type="protein sequence ID" value="MPM38197.1"/>
    <property type="molecule type" value="Genomic_DNA"/>
</dbReference>
<dbReference type="PROSITE" id="PS50850">
    <property type="entry name" value="MFS"/>
    <property type="match status" value="1"/>
</dbReference>
<reference evidence="3" key="1">
    <citation type="submission" date="2019-08" db="EMBL/GenBank/DDBJ databases">
        <authorList>
            <person name="Kucharzyk K."/>
            <person name="Murdoch R.W."/>
            <person name="Higgins S."/>
            <person name="Loffler F."/>
        </authorList>
    </citation>
    <scope>NUCLEOTIDE SEQUENCE</scope>
</reference>
<dbReference type="GO" id="GO:0022857">
    <property type="term" value="F:transmembrane transporter activity"/>
    <property type="evidence" value="ECO:0007669"/>
    <property type="project" value="InterPro"/>
</dbReference>